<name>A0A0D3EG91_BRAOL</name>
<organism evidence="3 4">
    <name type="scientific">Brassica oleracea var. oleracea</name>
    <dbReference type="NCBI Taxonomy" id="109376"/>
    <lineage>
        <taxon>Eukaryota</taxon>
        <taxon>Viridiplantae</taxon>
        <taxon>Streptophyta</taxon>
        <taxon>Embryophyta</taxon>
        <taxon>Tracheophyta</taxon>
        <taxon>Spermatophyta</taxon>
        <taxon>Magnoliopsida</taxon>
        <taxon>eudicotyledons</taxon>
        <taxon>Gunneridae</taxon>
        <taxon>Pentapetalae</taxon>
        <taxon>rosids</taxon>
        <taxon>malvids</taxon>
        <taxon>Brassicales</taxon>
        <taxon>Brassicaceae</taxon>
        <taxon>Brassiceae</taxon>
        <taxon>Brassica</taxon>
    </lineage>
</organism>
<proteinExistence type="predicted"/>
<protein>
    <recommendedName>
        <fullName evidence="2">Myb-like domain-containing protein</fullName>
    </recommendedName>
</protein>
<sequence length="471" mass="52328">MNVVFWVKLDGSLRPGGPRTDMAGHSIRILWDACQNLAFLSLSRSGSFLSSPVTPRRLRLPSMISRGPWLLLDDSIGEISSRQSSGVCLGGIAVSVSLLDNSESLSVPSTTPPLSYSPRRRRDSVTLSLSSPARRSPRGNQISRDQISSDEVLSWVMLSLLDACSLPMSSVNLYAFDDERIKRDVKVSLYGRFKSHEACSKESTTTTIQTSNFVDLLNSQQDVVFGLGEDSVRVSSSQVPHFGEIPVERKERRTWTPTDDQVLISSWLNTSKDPVVGNEQRSGAFWQRIAAYFAASPKIAVSERREAGHCKQRWHKINDLVGKFCGAFEAASRERTSGQNDNDVLKLAHEIFFNNHNKKFTLEHAWKELRNDQKWCDLSTSKTESGCKKRKLDDSAQSATSHASESMTDRPPGVKWFCFDHVSVSFESIRGGPDVESVGFLGIGVACLLSACFWRIHRLKLISALVSVLLA</sequence>
<accession>A0A0D3EG91</accession>
<evidence type="ECO:0000313" key="4">
    <source>
        <dbReference type="Proteomes" id="UP000032141"/>
    </source>
</evidence>
<feature type="region of interest" description="Disordered" evidence="1">
    <location>
        <begin position="103"/>
        <end position="143"/>
    </location>
</feature>
<reference evidence="3" key="2">
    <citation type="submission" date="2015-03" db="UniProtKB">
        <authorList>
            <consortium name="EnsemblPlants"/>
        </authorList>
    </citation>
    <scope>IDENTIFICATION</scope>
</reference>
<dbReference type="PANTHER" id="PTHR45023:SF4">
    <property type="entry name" value="GLYCINE-RICH PROTEIN-RELATED"/>
    <property type="match status" value="1"/>
</dbReference>
<evidence type="ECO:0000313" key="3">
    <source>
        <dbReference type="EnsemblPlants" id="Bo9g171370.1"/>
    </source>
</evidence>
<dbReference type="PANTHER" id="PTHR45023">
    <property type="match status" value="1"/>
</dbReference>
<dbReference type="PROSITE" id="PS50090">
    <property type="entry name" value="MYB_LIKE"/>
    <property type="match status" value="1"/>
</dbReference>
<dbReference type="Gramene" id="Bo9g171370.1">
    <property type="protein sequence ID" value="Bo9g171370.1"/>
    <property type="gene ID" value="Bo9g171370"/>
</dbReference>
<keyword evidence="4" id="KW-1185">Reference proteome</keyword>
<feature type="domain" description="Myb-like" evidence="2">
    <location>
        <begin position="247"/>
        <end position="318"/>
    </location>
</feature>
<dbReference type="HOGENOM" id="CLU_046202_0_0_1"/>
<dbReference type="EnsemblPlants" id="Bo9g171370.1">
    <property type="protein sequence ID" value="Bo9g171370.1"/>
    <property type="gene ID" value="Bo9g171370"/>
</dbReference>
<feature type="compositionally biased region" description="Low complexity" evidence="1">
    <location>
        <begin position="103"/>
        <end position="117"/>
    </location>
</feature>
<reference evidence="3 4" key="1">
    <citation type="journal article" date="2014" name="Genome Biol.">
        <title>Transcriptome and methylome profiling reveals relics of genome dominance in the mesopolyploid Brassica oleracea.</title>
        <authorList>
            <person name="Parkin I.A."/>
            <person name="Koh C."/>
            <person name="Tang H."/>
            <person name="Robinson S.J."/>
            <person name="Kagale S."/>
            <person name="Clarke W.E."/>
            <person name="Town C.D."/>
            <person name="Nixon J."/>
            <person name="Krishnakumar V."/>
            <person name="Bidwell S.L."/>
            <person name="Denoeud F."/>
            <person name="Belcram H."/>
            <person name="Links M.G."/>
            <person name="Just J."/>
            <person name="Clarke C."/>
            <person name="Bender T."/>
            <person name="Huebert T."/>
            <person name="Mason A.S."/>
            <person name="Pires J.C."/>
            <person name="Barker G."/>
            <person name="Moore J."/>
            <person name="Walley P.G."/>
            <person name="Manoli S."/>
            <person name="Batley J."/>
            <person name="Edwards D."/>
            <person name="Nelson M.N."/>
            <person name="Wang X."/>
            <person name="Paterson A.H."/>
            <person name="King G."/>
            <person name="Bancroft I."/>
            <person name="Chalhoub B."/>
            <person name="Sharpe A.G."/>
        </authorList>
    </citation>
    <scope>NUCLEOTIDE SEQUENCE</scope>
    <source>
        <strain evidence="3 4">cv. TO1000</strain>
    </source>
</reference>
<dbReference type="Proteomes" id="UP000032141">
    <property type="component" value="Chromosome C9"/>
</dbReference>
<dbReference type="AlphaFoldDB" id="A0A0D3EG91"/>
<dbReference type="InterPro" id="IPR001005">
    <property type="entry name" value="SANT/Myb"/>
</dbReference>
<evidence type="ECO:0000259" key="2">
    <source>
        <dbReference type="PROSITE" id="PS50090"/>
    </source>
</evidence>
<evidence type="ECO:0000256" key="1">
    <source>
        <dbReference type="SAM" id="MobiDB-lite"/>
    </source>
</evidence>